<dbReference type="EMBL" id="CAJNNW010026015">
    <property type="protein sequence ID" value="CAE8681976.1"/>
    <property type="molecule type" value="Genomic_DNA"/>
</dbReference>
<evidence type="ECO:0000313" key="1">
    <source>
        <dbReference type="EMBL" id="CAE8681976.1"/>
    </source>
</evidence>
<dbReference type="PANTHER" id="PTHR48420">
    <property type="entry name" value="NON-HAEM DIOXYGENASE N-TERMINAL DOMAIN-CONTAINING PROTEIN"/>
    <property type="match status" value="1"/>
</dbReference>
<dbReference type="Proteomes" id="UP000626109">
    <property type="component" value="Unassembled WGS sequence"/>
</dbReference>
<evidence type="ECO:0000313" key="2">
    <source>
        <dbReference type="Proteomes" id="UP000626109"/>
    </source>
</evidence>
<dbReference type="Gene3D" id="2.60.120.330">
    <property type="entry name" value="B-lactam Antibiotic, Isopenicillin N Synthase, Chain"/>
    <property type="match status" value="1"/>
</dbReference>
<gene>
    <name evidence="1" type="ORF">PGLA2088_LOCUS22717</name>
</gene>
<dbReference type="PANTHER" id="PTHR48420:SF1">
    <property type="entry name" value="NON-HAEM DIOXYGENASE N-TERMINAL DOMAIN-CONTAINING PROTEIN"/>
    <property type="match status" value="1"/>
</dbReference>
<feature type="non-terminal residue" evidence="1">
    <location>
        <position position="190"/>
    </location>
</feature>
<protein>
    <recommendedName>
        <fullName evidence="3">Non-haem dioxygenase N-terminal domain-containing protein</fullName>
    </recommendedName>
</protein>
<sequence>MTVAGGGEEGSKLVVLEYADLQAGKDLTAEVARAFGPSGLGICAVRGIPNLQEIRQKLLPQARELALLSPEKLARYELPEAQYCTGWSRGREKFKGKPDLAKGSFYANPLFEDPADGDEAIRAKYPWGTCRNVWPEELPELAQAFKDMARLMYEAAKPLVRQCDLLVEAQHPGHGQKLFEATFTNSRMCS</sequence>
<dbReference type="AlphaFoldDB" id="A0A813JM18"/>
<dbReference type="InterPro" id="IPR027443">
    <property type="entry name" value="IPNS-like_sf"/>
</dbReference>
<accession>A0A813JM18</accession>
<evidence type="ECO:0008006" key="3">
    <source>
        <dbReference type="Google" id="ProtNLM"/>
    </source>
</evidence>
<reference evidence="1" key="1">
    <citation type="submission" date="2021-02" db="EMBL/GenBank/DDBJ databases">
        <authorList>
            <person name="Dougan E. K."/>
            <person name="Rhodes N."/>
            <person name="Thang M."/>
            <person name="Chan C."/>
        </authorList>
    </citation>
    <scope>NUCLEOTIDE SEQUENCE</scope>
</reference>
<name>A0A813JM18_POLGL</name>
<proteinExistence type="predicted"/>
<organism evidence="1 2">
    <name type="scientific">Polarella glacialis</name>
    <name type="common">Dinoflagellate</name>
    <dbReference type="NCBI Taxonomy" id="89957"/>
    <lineage>
        <taxon>Eukaryota</taxon>
        <taxon>Sar</taxon>
        <taxon>Alveolata</taxon>
        <taxon>Dinophyceae</taxon>
        <taxon>Suessiales</taxon>
        <taxon>Suessiaceae</taxon>
        <taxon>Polarella</taxon>
    </lineage>
</organism>
<dbReference type="SUPFAM" id="SSF51197">
    <property type="entry name" value="Clavaminate synthase-like"/>
    <property type="match status" value="1"/>
</dbReference>
<comment type="caution">
    <text evidence="1">The sequence shown here is derived from an EMBL/GenBank/DDBJ whole genome shotgun (WGS) entry which is preliminary data.</text>
</comment>